<dbReference type="OrthoDB" id="10022108at2759"/>
<keyword evidence="2" id="KW-1185">Reference proteome</keyword>
<evidence type="ECO:0000313" key="2">
    <source>
        <dbReference type="Proteomes" id="UP000821853"/>
    </source>
</evidence>
<sequence length="159" mass="17715">MIGVPVGLLAPDITNSILTQNTGLQGTPQDISITSDYINRNGTRIITIANSIRLYRDLKQLTHLNIGWVSCALFQPHNIPTCKLCATIGHVGKHCRNWFTCCGYCAEPHTVDQCLYRGTTEPPLCPSCWSAGMEAPHDVLAPECPIRQQWIAREEARWN</sequence>
<dbReference type="VEuPathDB" id="VectorBase:HLOH_041965"/>
<dbReference type="EMBL" id="JABSTR010000001">
    <property type="protein sequence ID" value="KAH9359601.1"/>
    <property type="molecule type" value="Genomic_DNA"/>
</dbReference>
<gene>
    <name evidence="1" type="ORF">HPB48_017410</name>
</gene>
<accession>A0A9J6FAZ0</accession>
<dbReference type="AlphaFoldDB" id="A0A9J6FAZ0"/>
<comment type="caution">
    <text evidence="1">The sequence shown here is derived from an EMBL/GenBank/DDBJ whole genome shotgun (WGS) entry which is preliminary data.</text>
</comment>
<protein>
    <submittedName>
        <fullName evidence="1">Uncharacterized protein</fullName>
    </submittedName>
</protein>
<organism evidence="1 2">
    <name type="scientific">Haemaphysalis longicornis</name>
    <name type="common">Bush tick</name>
    <dbReference type="NCBI Taxonomy" id="44386"/>
    <lineage>
        <taxon>Eukaryota</taxon>
        <taxon>Metazoa</taxon>
        <taxon>Ecdysozoa</taxon>
        <taxon>Arthropoda</taxon>
        <taxon>Chelicerata</taxon>
        <taxon>Arachnida</taxon>
        <taxon>Acari</taxon>
        <taxon>Parasitiformes</taxon>
        <taxon>Ixodida</taxon>
        <taxon>Ixodoidea</taxon>
        <taxon>Ixodidae</taxon>
        <taxon>Haemaphysalinae</taxon>
        <taxon>Haemaphysalis</taxon>
    </lineage>
</organism>
<proteinExistence type="predicted"/>
<evidence type="ECO:0000313" key="1">
    <source>
        <dbReference type="EMBL" id="KAH9359601.1"/>
    </source>
</evidence>
<reference evidence="1 2" key="1">
    <citation type="journal article" date="2020" name="Cell">
        <title>Large-Scale Comparative Analyses of Tick Genomes Elucidate Their Genetic Diversity and Vector Capacities.</title>
        <authorList>
            <consortium name="Tick Genome and Microbiome Consortium (TIGMIC)"/>
            <person name="Jia N."/>
            <person name="Wang J."/>
            <person name="Shi W."/>
            <person name="Du L."/>
            <person name="Sun Y."/>
            <person name="Zhan W."/>
            <person name="Jiang J.F."/>
            <person name="Wang Q."/>
            <person name="Zhang B."/>
            <person name="Ji P."/>
            <person name="Bell-Sakyi L."/>
            <person name="Cui X.M."/>
            <person name="Yuan T.T."/>
            <person name="Jiang B.G."/>
            <person name="Yang W.F."/>
            <person name="Lam T.T."/>
            <person name="Chang Q.C."/>
            <person name="Ding S.J."/>
            <person name="Wang X.J."/>
            <person name="Zhu J.G."/>
            <person name="Ruan X.D."/>
            <person name="Zhao L."/>
            <person name="Wei J.T."/>
            <person name="Ye R.Z."/>
            <person name="Que T.C."/>
            <person name="Du C.H."/>
            <person name="Zhou Y.H."/>
            <person name="Cheng J.X."/>
            <person name="Dai P.F."/>
            <person name="Guo W.B."/>
            <person name="Han X.H."/>
            <person name="Huang E.J."/>
            <person name="Li L.F."/>
            <person name="Wei W."/>
            <person name="Gao Y.C."/>
            <person name="Liu J.Z."/>
            <person name="Shao H.Z."/>
            <person name="Wang X."/>
            <person name="Wang C.C."/>
            <person name="Yang T.C."/>
            <person name="Huo Q.B."/>
            <person name="Li W."/>
            <person name="Chen H.Y."/>
            <person name="Chen S.E."/>
            <person name="Zhou L.G."/>
            <person name="Ni X.B."/>
            <person name="Tian J.H."/>
            <person name="Sheng Y."/>
            <person name="Liu T."/>
            <person name="Pan Y.S."/>
            <person name="Xia L.Y."/>
            <person name="Li J."/>
            <person name="Zhao F."/>
            <person name="Cao W.C."/>
        </authorList>
    </citation>
    <scope>NUCLEOTIDE SEQUENCE [LARGE SCALE GENOMIC DNA]</scope>
    <source>
        <strain evidence="1">HaeL-2018</strain>
    </source>
</reference>
<name>A0A9J6FAZ0_HAELO</name>
<dbReference type="Proteomes" id="UP000821853">
    <property type="component" value="Chromosome 1"/>
</dbReference>